<dbReference type="SUPFAM" id="SSF49452">
    <property type="entry name" value="Starch-binding domain-like"/>
    <property type="match status" value="1"/>
</dbReference>
<organism evidence="2 3">
    <name type="scientific">Phytohabitans flavus</name>
    <dbReference type="NCBI Taxonomy" id="1076124"/>
    <lineage>
        <taxon>Bacteria</taxon>
        <taxon>Bacillati</taxon>
        <taxon>Actinomycetota</taxon>
        <taxon>Actinomycetes</taxon>
        <taxon>Micromonosporales</taxon>
        <taxon>Micromonosporaceae</taxon>
    </lineage>
</organism>
<feature type="signal peptide" evidence="1">
    <location>
        <begin position="1"/>
        <end position="35"/>
    </location>
</feature>
<dbReference type="Gene3D" id="2.60.40.1120">
    <property type="entry name" value="Carboxypeptidase-like, regulatory domain"/>
    <property type="match status" value="1"/>
</dbReference>
<name>A0A6F8Y7E8_9ACTN</name>
<dbReference type="InterPro" id="IPR013784">
    <property type="entry name" value="Carb-bd-like_fold"/>
</dbReference>
<feature type="chain" id="PRO_5026215814" evidence="1">
    <location>
        <begin position="36"/>
        <end position="514"/>
    </location>
</feature>
<accession>A0A6F8Y7E8</accession>
<reference evidence="2 3" key="2">
    <citation type="submission" date="2020-03" db="EMBL/GenBank/DDBJ databases">
        <authorList>
            <person name="Ichikawa N."/>
            <person name="Kimura A."/>
            <person name="Kitahashi Y."/>
            <person name="Uohara A."/>
        </authorList>
    </citation>
    <scope>NUCLEOTIDE SEQUENCE [LARGE SCALE GENOMIC DNA]</scope>
    <source>
        <strain evidence="2 3">NBRC 107702</strain>
    </source>
</reference>
<reference evidence="2 3" key="1">
    <citation type="submission" date="2020-03" db="EMBL/GenBank/DDBJ databases">
        <title>Whole genome shotgun sequence of Phytohabitans flavus NBRC 107702.</title>
        <authorList>
            <person name="Komaki H."/>
            <person name="Tamura T."/>
        </authorList>
    </citation>
    <scope>NUCLEOTIDE SEQUENCE [LARGE SCALE GENOMIC DNA]</scope>
    <source>
        <strain evidence="2 3">NBRC 107702</strain>
    </source>
</reference>
<dbReference type="Proteomes" id="UP000502508">
    <property type="component" value="Chromosome"/>
</dbReference>
<evidence type="ECO:0000313" key="3">
    <source>
        <dbReference type="Proteomes" id="UP000502508"/>
    </source>
</evidence>
<evidence type="ECO:0000256" key="1">
    <source>
        <dbReference type="SAM" id="SignalP"/>
    </source>
</evidence>
<proteinExistence type="predicted"/>
<dbReference type="EMBL" id="AP022870">
    <property type="protein sequence ID" value="BCB82042.1"/>
    <property type="molecule type" value="Genomic_DNA"/>
</dbReference>
<protein>
    <submittedName>
        <fullName evidence="2">Uncharacterized protein</fullName>
    </submittedName>
</protein>
<dbReference type="AlphaFoldDB" id="A0A6F8Y7E8"/>
<dbReference type="GO" id="GO:0030246">
    <property type="term" value="F:carbohydrate binding"/>
    <property type="evidence" value="ECO:0007669"/>
    <property type="project" value="InterPro"/>
</dbReference>
<sequence length="514" mass="53459">MNGGNVGRFRKTSAGGVVAAAVALVMTISASPAHADDPAPGAVTGRVVTEAPGAVTVNLFTTGGASAGQVRTGTDGSYTFPAVPPGTYKIQYGFLGRFQWSHQKLGFSAADVVAVTSGQSTTVVEETMLLPGVVEVVATDAVSGAPVDAICAGTSEFGQQCGATGGVLRLTNLAAGPHTIQVRSSDGLHARAQVAGVYVVLGQATRVEVSLAPTTAISTTVVDRASGQPVSDVCVLALPMVFHEVDDEACQWGGDNRTDEHGRVTIGELPAAEYTLLAVPEFGEHGVQWVGRRGGVGRQHNALKIQGQAGVANTVPAVKLDPMASITGVIRDAATGEPILGNGCASVVPGLGRYCTDFDGVYTIPNLGPYDWPVQFSYYYPHEPYASIWSGGATDRRQATPVRAGTDVPGQADAALAKTGTRLEIRATTADGQPYNRWLAVRVYNARTGDLIKEFSGQNTPIDGIADQPVRIWYVPESPWAAGWYGGTDFASAKSVRLEGGATKQIKLVLPDPA</sequence>
<gene>
    <name evidence="2" type="ORF">Pflav_084520</name>
</gene>
<dbReference type="KEGG" id="pfla:Pflav_084520"/>
<keyword evidence="3" id="KW-1185">Reference proteome</keyword>
<evidence type="ECO:0000313" key="2">
    <source>
        <dbReference type="EMBL" id="BCB82042.1"/>
    </source>
</evidence>
<keyword evidence="1" id="KW-0732">Signal</keyword>